<gene>
    <name evidence="2" type="ORF">BLA60_10190</name>
</gene>
<accession>A0A7Z0WPF2</accession>
<dbReference type="Pfam" id="PF03704">
    <property type="entry name" value="BTAD"/>
    <property type="match status" value="1"/>
</dbReference>
<evidence type="ECO:0000313" key="3">
    <source>
        <dbReference type="Proteomes" id="UP000185696"/>
    </source>
</evidence>
<organism evidence="2 3">
    <name type="scientific">Actinophytocola xinjiangensis</name>
    <dbReference type="NCBI Taxonomy" id="485602"/>
    <lineage>
        <taxon>Bacteria</taxon>
        <taxon>Bacillati</taxon>
        <taxon>Actinomycetota</taxon>
        <taxon>Actinomycetes</taxon>
        <taxon>Pseudonocardiales</taxon>
        <taxon>Pseudonocardiaceae</taxon>
    </lineage>
</organism>
<dbReference type="InterPro" id="IPR011990">
    <property type="entry name" value="TPR-like_helical_dom_sf"/>
</dbReference>
<dbReference type="GO" id="GO:0006355">
    <property type="term" value="P:regulation of DNA-templated transcription"/>
    <property type="evidence" value="ECO:0007669"/>
    <property type="project" value="InterPro"/>
</dbReference>
<feature type="domain" description="Bacterial transcriptional activator" evidence="1">
    <location>
        <begin position="103"/>
        <end position="237"/>
    </location>
</feature>
<reference evidence="2 3" key="1">
    <citation type="submission" date="2016-12" db="EMBL/GenBank/DDBJ databases">
        <title>The draft genome sequence of Actinophytocola xinjiangensis.</title>
        <authorList>
            <person name="Wang W."/>
            <person name="Yuan L."/>
        </authorList>
    </citation>
    <scope>NUCLEOTIDE SEQUENCE [LARGE SCALE GENOMIC DNA]</scope>
    <source>
        <strain evidence="2 3">CGMCC 4.4663</strain>
    </source>
</reference>
<dbReference type="InterPro" id="IPR016032">
    <property type="entry name" value="Sig_transdc_resp-reg_C-effctor"/>
</dbReference>
<dbReference type="SUPFAM" id="SSF46894">
    <property type="entry name" value="C-terminal effector domain of the bipartite response regulators"/>
    <property type="match status" value="1"/>
</dbReference>
<dbReference type="Proteomes" id="UP000185696">
    <property type="component" value="Unassembled WGS sequence"/>
</dbReference>
<keyword evidence="3" id="KW-1185">Reference proteome</keyword>
<dbReference type="Gene3D" id="1.10.10.10">
    <property type="entry name" value="Winged helix-like DNA-binding domain superfamily/Winged helix DNA-binding domain"/>
    <property type="match status" value="1"/>
</dbReference>
<comment type="caution">
    <text evidence="2">The sequence shown here is derived from an EMBL/GenBank/DDBJ whole genome shotgun (WGS) entry which is preliminary data.</text>
</comment>
<name>A0A7Z0WPF2_9PSEU</name>
<proteinExistence type="predicted"/>
<dbReference type="GO" id="GO:0003677">
    <property type="term" value="F:DNA binding"/>
    <property type="evidence" value="ECO:0007669"/>
    <property type="project" value="InterPro"/>
</dbReference>
<evidence type="ECO:0000259" key="1">
    <source>
        <dbReference type="SMART" id="SM01043"/>
    </source>
</evidence>
<evidence type="ECO:0000313" key="2">
    <source>
        <dbReference type="EMBL" id="OLF12330.1"/>
    </source>
</evidence>
<dbReference type="InterPro" id="IPR036388">
    <property type="entry name" value="WH-like_DNA-bd_sf"/>
</dbReference>
<dbReference type="PANTHER" id="PTHR35807">
    <property type="entry name" value="TRANSCRIPTIONAL REGULATOR REDD-RELATED"/>
    <property type="match status" value="1"/>
</dbReference>
<dbReference type="SUPFAM" id="SSF48452">
    <property type="entry name" value="TPR-like"/>
    <property type="match status" value="1"/>
</dbReference>
<sequence length="246" mass="26948">MTGAGPELVIRTLGGFRVVRDGAPVPVTAWPSRKARDLVAFLVTRRGRPVSRETIGAVLWPGEAAGPVRNRLSVALSTARSVLGGTLVTEGQTVRLDLAAAEVDVLAFLGDARRGLRAWRLGRPEAWALLHVAESAYTGDFLADNPYADWAQELRDEARLIYEQAALLLAAYAGDRGQHVTASRYCLRVLEHDRYNEPAHLSLVAALSATGCHGEARRRYRTYVARMAEVDVEPRAFPGQRGRPDR</sequence>
<dbReference type="SMART" id="SM01043">
    <property type="entry name" value="BTAD"/>
    <property type="match status" value="1"/>
</dbReference>
<protein>
    <recommendedName>
        <fullName evidence="1">Bacterial transcriptional activator domain-containing protein</fullName>
    </recommendedName>
</protein>
<dbReference type="EMBL" id="MSIF01000003">
    <property type="protein sequence ID" value="OLF12330.1"/>
    <property type="molecule type" value="Genomic_DNA"/>
</dbReference>
<dbReference type="InterPro" id="IPR005158">
    <property type="entry name" value="BTAD"/>
</dbReference>
<dbReference type="Gene3D" id="1.25.40.10">
    <property type="entry name" value="Tetratricopeptide repeat domain"/>
    <property type="match status" value="1"/>
</dbReference>
<dbReference type="RefSeq" id="WP_075132521.1">
    <property type="nucleotide sequence ID" value="NZ_MSIF01000003.1"/>
</dbReference>
<dbReference type="InterPro" id="IPR051677">
    <property type="entry name" value="AfsR-DnrI-RedD_regulator"/>
</dbReference>
<dbReference type="AlphaFoldDB" id="A0A7Z0WPF2"/>